<dbReference type="AlphaFoldDB" id="A0A7D7QM40"/>
<proteinExistence type="predicted"/>
<name>A0A7D7QM40_9NOSO</name>
<dbReference type="RefSeq" id="WP_181928363.1">
    <property type="nucleotide sequence ID" value="NZ_CP054698.1"/>
</dbReference>
<evidence type="ECO:0000313" key="2">
    <source>
        <dbReference type="Proteomes" id="UP000514713"/>
    </source>
</evidence>
<gene>
    <name evidence="1" type="ORF">HUN01_24495</name>
</gene>
<dbReference type="KEGG" id="ned:HUN01_24495"/>
<organism evidence="1 2">
    <name type="scientific">Nostoc edaphicum CCNP1411</name>
    <dbReference type="NCBI Taxonomy" id="1472755"/>
    <lineage>
        <taxon>Bacteria</taxon>
        <taxon>Bacillati</taxon>
        <taxon>Cyanobacteriota</taxon>
        <taxon>Cyanophyceae</taxon>
        <taxon>Nostocales</taxon>
        <taxon>Nostocaceae</taxon>
        <taxon>Nostoc</taxon>
    </lineage>
</organism>
<accession>A0A7D7QM40</accession>
<protein>
    <submittedName>
        <fullName evidence="1">Uncharacterized protein</fullName>
    </submittedName>
</protein>
<sequence length="57" mass="6473">MIYFSPNHFDANIQDFSGLLNSDLFATEVEIFMLLIAVCYDVELSGKRCLKRATPTL</sequence>
<keyword evidence="2" id="KW-1185">Reference proteome</keyword>
<dbReference type="EMBL" id="CP054698">
    <property type="protein sequence ID" value="QMS90584.1"/>
    <property type="molecule type" value="Genomic_DNA"/>
</dbReference>
<dbReference type="Proteomes" id="UP000514713">
    <property type="component" value="Chromosome"/>
</dbReference>
<reference evidence="2" key="1">
    <citation type="submission" date="2020-06" db="EMBL/GenBank/DDBJ databases">
        <title>Nostoc edaphicum CCNP1411 genome.</title>
        <authorList>
            <person name="Fidor A."/>
            <person name="Grabski M."/>
            <person name="Gawor J."/>
            <person name="Gromadka R."/>
            <person name="Wegrzyn G."/>
            <person name="Mazur-Marzec H."/>
        </authorList>
    </citation>
    <scope>NUCLEOTIDE SEQUENCE [LARGE SCALE GENOMIC DNA]</scope>
    <source>
        <strain evidence="2">CCNP1411</strain>
    </source>
</reference>
<evidence type="ECO:0000313" key="1">
    <source>
        <dbReference type="EMBL" id="QMS90584.1"/>
    </source>
</evidence>